<dbReference type="RefSeq" id="WP_087099137.1">
    <property type="nucleotide sequence ID" value="NZ_CP066179.1"/>
</dbReference>
<evidence type="ECO:0000313" key="2">
    <source>
        <dbReference type="Proteomes" id="UP000242164"/>
    </source>
</evidence>
<evidence type="ECO:0000313" key="1">
    <source>
        <dbReference type="EMBL" id="SCM00347.1"/>
    </source>
</evidence>
<comment type="caution">
    <text evidence="1">The sequence shown here is derived from an EMBL/GenBank/DDBJ whole genome shotgun (WGS) entry which is preliminary data.</text>
</comment>
<dbReference type="Proteomes" id="UP000242164">
    <property type="component" value="Unassembled WGS sequence"/>
</dbReference>
<gene>
    <name evidence="1" type="ORF">BCB44BAC_03301</name>
</gene>
<name>A0AAX2CKL9_9BACI</name>
<organism evidence="1 2">
    <name type="scientific">Bacillus cytotoxicus</name>
    <dbReference type="NCBI Taxonomy" id="580165"/>
    <lineage>
        <taxon>Bacteria</taxon>
        <taxon>Bacillati</taxon>
        <taxon>Bacillota</taxon>
        <taxon>Bacilli</taxon>
        <taxon>Bacillales</taxon>
        <taxon>Bacillaceae</taxon>
        <taxon>Bacillus</taxon>
        <taxon>Bacillus cereus group</taxon>
    </lineage>
</organism>
<accession>A0AAX2CKL9</accession>
<dbReference type="AlphaFoldDB" id="A0AAX2CKL9"/>
<proteinExistence type="predicted"/>
<sequence>MATFIRLDVKGEWRGTQHRSMRRGIGDDCWCDGECDCIENKSGWESGISCYQLESNHDGLAIEQLKSYWMELAMFRIEDYKDMQLTIFEGDELPGEGSSYEDMANCTKTILEIDAQPFMKKVMETYELYFDEEELTEEQYNEELGNIIANVLEKADS</sequence>
<reference evidence="1 2" key="1">
    <citation type="submission" date="2016-08" db="EMBL/GenBank/DDBJ databases">
        <authorList>
            <person name="Loux V."/>
            <person name="Rue O."/>
        </authorList>
    </citation>
    <scope>NUCLEOTIDE SEQUENCE [LARGE SCALE GENOMIC DNA]</scope>
    <source>
        <strain evidence="1 2">AFSSA_08CEB44bac</strain>
    </source>
</reference>
<protein>
    <submittedName>
        <fullName evidence="1">Uncharacterized protein</fullName>
    </submittedName>
</protein>
<dbReference type="EMBL" id="FMIK01000044">
    <property type="protein sequence ID" value="SCM00347.1"/>
    <property type="molecule type" value="Genomic_DNA"/>
</dbReference>